<dbReference type="RefSeq" id="WP_184393251.1">
    <property type="nucleotide sequence ID" value="NZ_BAAAJD010000014.1"/>
</dbReference>
<dbReference type="Pfam" id="PF00455">
    <property type="entry name" value="DeoRC"/>
    <property type="match status" value="1"/>
</dbReference>
<evidence type="ECO:0000256" key="5">
    <source>
        <dbReference type="ARBA" id="ARBA00024937"/>
    </source>
</evidence>
<dbReference type="SUPFAM" id="SSF46785">
    <property type="entry name" value="Winged helix' DNA-binding domain"/>
    <property type="match status" value="1"/>
</dbReference>
<evidence type="ECO:0000313" key="7">
    <source>
        <dbReference type="EMBL" id="MBB5433467.1"/>
    </source>
</evidence>
<dbReference type="InterPro" id="IPR014036">
    <property type="entry name" value="DeoR-like_C"/>
</dbReference>
<evidence type="ECO:0000256" key="2">
    <source>
        <dbReference type="ARBA" id="ARBA00022491"/>
    </source>
</evidence>
<dbReference type="PANTHER" id="PTHR30363:SF4">
    <property type="entry name" value="GLYCEROL-3-PHOSPHATE REGULON REPRESSOR"/>
    <property type="match status" value="1"/>
</dbReference>
<name>A0A7W8VEM4_9ACTN</name>
<evidence type="ECO:0000256" key="4">
    <source>
        <dbReference type="ARBA" id="ARBA00023163"/>
    </source>
</evidence>
<evidence type="ECO:0000259" key="6">
    <source>
        <dbReference type="PROSITE" id="PS51000"/>
    </source>
</evidence>
<dbReference type="PANTHER" id="PTHR30363">
    <property type="entry name" value="HTH-TYPE TRANSCRIPTIONAL REGULATOR SRLR-RELATED"/>
    <property type="match status" value="1"/>
</dbReference>
<dbReference type="EMBL" id="JACHDB010000001">
    <property type="protein sequence ID" value="MBB5433467.1"/>
    <property type="molecule type" value="Genomic_DNA"/>
</dbReference>
<keyword evidence="3" id="KW-0805">Transcription regulation</keyword>
<protein>
    <recommendedName>
        <fullName evidence="1">Lactose phosphotransferase system repressor</fullName>
    </recommendedName>
</protein>
<comment type="caution">
    <text evidence="7">The sequence shown here is derived from an EMBL/GenBank/DDBJ whole genome shotgun (WGS) entry which is preliminary data.</text>
</comment>
<organism evidence="7 8">
    <name type="scientific">Nocardiopsis composta</name>
    <dbReference type="NCBI Taxonomy" id="157465"/>
    <lineage>
        <taxon>Bacteria</taxon>
        <taxon>Bacillati</taxon>
        <taxon>Actinomycetota</taxon>
        <taxon>Actinomycetes</taxon>
        <taxon>Streptosporangiales</taxon>
        <taxon>Nocardiopsidaceae</taxon>
        <taxon>Nocardiopsis</taxon>
    </lineage>
</organism>
<dbReference type="SUPFAM" id="SSF100950">
    <property type="entry name" value="NagB/RpiA/CoA transferase-like"/>
    <property type="match status" value="1"/>
</dbReference>
<dbReference type="GO" id="GO:0003700">
    <property type="term" value="F:DNA-binding transcription factor activity"/>
    <property type="evidence" value="ECO:0007669"/>
    <property type="project" value="InterPro"/>
</dbReference>
<dbReference type="InterPro" id="IPR001034">
    <property type="entry name" value="DeoR_HTH"/>
</dbReference>
<keyword evidence="8" id="KW-1185">Reference proteome</keyword>
<feature type="domain" description="HTH deoR-type" evidence="6">
    <location>
        <begin position="3"/>
        <end position="58"/>
    </location>
</feature>
<evidence type="ECO:0000256" key="3">
    <source>
        <dbReference type="ARBA" id="ARBA00023015"/>
    </source>
</evidence>
<dbReference type="InterPro" id="IPR050313">
    <property type="entry name" value="Carb_Metab_HTH_regulators"/>
</dbReference>
<sequence length="253" mass="27359">MYGEERRQAILDRARDEGRVEVAALAGAFDVTYETVRRDLTLLERQGVLRRVHGGAIPIERLGFEPALPQRDTVMTAEKERIAEAALAELPEEGTVLLDAGSTTRRLAERLPADRELTVVTNSLPIAAAVSARPNLTPLLIGGQVRPRTQAAVGPWAARLLEQTYVDVGFIATNGVSAERGLTTPDTSEAETKRLMVRAARRTVLLADRTKVGNDQFARFADLADVDCLITDGGLDRGVADELEAAGPRVVLA</sequence>
<dbReference type="SMART" id="SM00420">
    <property type="entry name" value="HTH_DEOR"/>
    <property type="match status" value="1"/>
</dbReference>
<reference evidence="7 8" key="1">
    <citation type="submission" date="2020-08" db="EMBL/GenBank/DDBJ databases">
        <title>Sequencing the genomes of 1000 actinobacteria strains.</title>
        <authorList>
            <person name="Klenk H.-P."/>
        </authorList>
    </citation>
    <scope>NUCLEOTIDE SEQUENCE [LARGE SCALE GENOMIC DNA]</scope>
    <source>
        <strain evidence="7 8">DSM 44551</strain>
    </source>
</reference>
<dbReference type="Gene3D" id="3.40.50.1360">
    <property type="match status" value="1"/>
</dbReference>
<dbReference type="Pfam" id="PF08220">
    <property type="entry name" value="HTH_DeoR"/>
    <property type="match status" value="1"/>
</dbReference>
<keyword evidence="2" id="KW-0678">Repressor</keyword>
<dbReference type="Proteomes" id="UP000572635">
    <property type="component" value="Unassembled WGS sequence"/>
</dbReference>
<evidence type="ECO:0000313" key="8">
    <source>
        <dbReference type="Proteomes" id="UP000572635"/>
    </source>
</evidence>
<accession>A0A7W8VEM4</accession>
<dbReference type="PRINTS" id="PR00037">
    <property type="entry name" value="HTHLACR"/>
</dbReference>
<dbReference type="AlphaFoldDB" id="A0A7W8VEM4"/>
<proteinExistence type="predicted"/>
<gene>
    <name evidence="7" type="ORF">HDA36_003551</name>
</gene>
<keyword evidence="4" id="KW-0804">Transcription</keyword>
<dbReference type="SMART" id="SM01134">
    <property type="entry name" value="DeoRC"/>
    <property type="match status" value="1"/>
</dbReference>
<comment type="function">
    <text evidence="5">Repressor of the lactose catabolism operon. Galactose-6-phosphate is the inducer.</text>
</comment>
<dbReference type="PROSITE" id="PS51000">
    <property type="entry name" value="HTH_DEOR_2"/>
    <property type="match status" value="1"/>
</dbReference>
<dbReference type="InterPro" id="IPR037171">
    <property type="entry name" value="NagB/RpiA_transferase-like"/>
</dbReference>
<dbReference type="InterPro" id="IPR036390">
    <property type="entry name" value="WH_DNA-bd_sf"/>
</dbReference>
<evidence type="ECO:0000256" key="1">
    <source>
        <dbReference type="ARBA" id="ARBA00021390"/>
    </source>
</evidence>